<reference evidence="3 4" key="1">
    <citation type="journal article" date="2018" name="Front. Plant Sci.">
        <title>Red Clover (Trifolium pratense) and Zigzag Clover (T. medium) - A Picture of Genomic Similarities and Differences.</title>
        <authorList>
            <person name="Dluhosova J."/>
            <person name="Istvanek J."/>
            <person name="Nedelnik J."/>
            <person name="Repkova J."/>
        </authorList>
    </citation>
    <scope>NUCLEOTIDE SEQUENCE [LARGE SCALE GENOMIC DNA]</scope>
    <source>
        <strain evidence="4">cv. 10/8</strain>
        <tissue evidence="3">Leaf</tissue>
    </source>
</reference>
<proteinExistence type="predicted"/>
<dbReference type="PROSITE" id="PS51375">
    <property type="entry name" value="PPR"/>
    <property type="match status" value="1"/>
</dbReference>
<dbReference type="AlphaFoldDB" id="A0A392TAM9"/>
<accession>A0A392TAM9</accession>
<dbReference type="NCBIfam" id="TIGR00756">
    <property type="entry name" value="PPR"/>
    <property type="match status" value="1"/>
</dbReference>
<dbReference type="Proteomes" id="UP000265520">
    <property type="component" value="Unassembled WGS sequence"/>
</dbReference>
<dbReference type="PANTHER" id="PTHR47926:SF347">
    <property type="entry name" value="PENTATRICOPEPTIDE REPEAT-CONTAINING PROTEIN"/>
    <property type="match status" value="1"/>
</dbReference>
<evidence type="ECO:0000256" key="2">
    <source>
        <dbReference type="PROSITE-ProRule" id="PRU00708"/>
    </source>
</evidence>
<dbReference type="InterPro" id="IPR002885">
    <property type="entry name" value="PPR_rpt"/>
</dbReference>
<feature type="repeat" description="PPR" evidence="2">
    <location>
        <begin position="44"/>
        <end position="78"/>
    </location>
</feature>
<dbReference type="EMBL" id="LXQA010541413">
    <property type="protein sequence ID" value="MCI58159.1"/>
    <property type="molecule type" value="Genomic_DNA"/>
</dbReference>
<evidence type="ECO:0000256" key="1">
    <source>
        <dbReference type="ARBA" id="ARBA00022737"/>
    </source>
</evidence>
<sequence>MNRNGIVPDEVSMASILSACGNIKALEAGMQFHSLSVKCGLMTNLFAGSSLIDMYSKCGVIEDARKVYSSMPEWSVVSM</sequence>
<feature type="non-terminal residue" evidence="3">
    <location>
        <position position="79"/>
    </location>
</feature>
<evidence type="ECO:0000313" key="3">
    <source>
        <dbReference type="EMBL" id="MCI58159.1"/>
    </source>
</evidence>
<comment type="caution">
    <text evidence="3">The sequence shown here is derived from an EMBL/GenBank/DDBJ whole genome shotgun (WGS) entry which is preliminary data.</text>
</comment>
<dbReference type="GO" id="GO:0009451">
    <property type="term" value="P:RNA modification"/>
    <property type="evidence" value="ECO:0007669"/>
    <property type="project" value="InterPro"/>
</dbReference>
<dbReference type="InterPro" id="IPR046960">
    <property type="entry name" value="PPR_At4g14850-like_plant"/>
</dbReference>
<name>A0A392TAM9_9FABA</name>
<organism evidence="3 4">
    <name type="scientific">Trifolium medium</name>
    <dbReference type="NCBI Taxonomy" id="97028"/>
    <lineage>
        <taxon>Eukaryota</taxon>
        <taxon>Viridiplantae</taxon>
        <taxon>Streptophyta</taxon>
        <taxon>Embryophyta</taxon>
        <taxon>Tracheophyta</taxon>
        <taxon>Spermatophyta</taxon>
        <taxon>Magnoliopsida</taxon>
        <taxon>eudicotyledons</taxon>
        <taxon>Gunneridae</taxon>
        <taxon>Pentapetalae</taxon>
        <taxon>rosids</taxon>
        <taxon>fabids</taxon>
        <taxon>Fabales</taxon>
        <taxon>Fabaceae</taxon>
        <taxon>Papilionoideae</taxon>
        <taxon>50 kb inversion clade</taxon>
        <taxon>NPAAA clade</taxon>
        <taxon>Hologalegina</taxon>
        <taxon>IRL clade</taxon>
        <taxon>Trifolieae</taxon>
        <taxon>Trifolium</taxon>
    </lineage>
</organism>
<evidence type="ECO:0000313" key="4">
    <source>
        <dbReference type="Proteomes" id="UP000265520"/>
    </source>
</evidence>
<dbReference type="GO" id="GO:0003723">
    <property type="term" value="F:RNA binding"/>
    <property type="evidence" value="ECO:0007669"/>
    <property type="project" value="InterPro"/>
</dbReference>
<protein>
    <submittedName>
        <fullName evidence="3">Pentatricopeptide repeat-containing protein mitochondrial-like</fullName>
    </submittedName>
</protein>
<keyword evidence="4" id="KW-1185">Reference proteome</keyword>
<dbReference type="PANTHER" id="PTHR47926">
    <property type="entry name" value="PENTATRICOPEPTIDE REPEAT-CONTAINING PROTEIN"/>
    <property type="match status" value="1"/>
</dbReference>
<dbReference type="Gene3D" id="1.25.40.10">
    <property type="entry name" value="Tetratricopeptide repeat domain"/>
    <property type="match status" value="1"/>
</dbReference>
<dbReference type="InterPro" id="IPR011990">
    <property type="entry name" value="TPR-like_helical_dom_sf"/>
</dbReference>
<keyword evidence="1" id="KW-0677">Repeat</keyword>